<dbReference type="InterPro" id="IPR010208">
    <property type="entry name" value="Ion_transpt_RnfC/RsxC"/>
</dbReference>
<accession>A0A9D1HWY5</accession>
<keyword evidence="7 8" id="KW-0411">Iron-sulfur</keyword>
<evidence type="ECO:0000256" key="6">
    <source>
        <dbReference type="ARBA" id="ARBA00023004"/>
    </source>
</evidence>
<evidence type="ECO:0000256" key="3">
    <source>
        <dbReference type="ARBA" id="ARBA00022723"/>
    </source>
</evidence>
<reference evidence="10" key="2">
    <citation type="journal article" date="2021" name="PeerJ">
        <title>Extensive microbial diversity within the chicken gut microbiome revealed by metagenomics and culture.</title>
        <authorList>
            <person name="Gilroy R."/>
            <person name="Ravi A."/>
            <person name="Getino M."/>
            <person name="Pursley I."/>
            <person name="Horton D.L."/>
            <person name="Alikhan N.F."/>
            <person name="Baker D."/>
            <person name="Gharbi K."/>
            <person name="Hall N."/>
            <person name="Watson M."/>
            <person name="Adriaenssens E.M."/>
            <person name="Foster-Nyarko E."/>
            <person name="Jarju S."/>
            <person name="Secka A."/>
            <person name="Antonio M."/>
            <person name="Oren A."/>
            <person name="Chaudhuri R.R."/>
            <person name="La Ragione R."/>
            <person name="Hildebrand F."/>
            <person name="Pallen M.J."/>
        </authorList>
    </citation>
    <scope>NUCLEOTIDE SEQUENCE</scope>
    <source>
        <strain evidence="10">CHK197-8231</strain>
    </source>
</reference>
<protein>
    <recommendedName>
        <fullName evidence="8">Ion-translocating oxidoreductase complex subunit C</fullName>
        <ecNumber evidence="8">7.-.-.-</ecNumber>
    </recommendedName>
    <alternativeName>
        <fullName evidence="8">Rnf electron transport complex subunit C</fullName>
    </alternativeName>
</protein>
<reference evidence="10" key="1">
    <citation type="submission" date="2020-10" db="EMBL/GenBank/DDBJ databases">
        <authorList>
            <person name="Gilroy R."/>
        </authorList>
    </citation>
    <scope>NUCLEOTIDE SEQUENCE</scope>
    <source>
        <strain evidence="10">CHK197-8231</strain>
    </source>
</reference>
<name>A0A9D1HWY5_9BACT</name>
<evidence type="ECO:0000313" key="10">
    <source>
        <dbReference type="EMBL" id="HIU22855.1"/>
    </source>
</evidence>
<dbReference type="Proteomes" id="UP000824087">
    <property type="component" value="Unassembled WGS sequence"/>
</dbReference>
<dbReference type="Pfam" id="PF10531">
    <property type="entry name" value="SLBB"/>
    <property type="match status" value="1"/>
</dbReference>
<comment type="similarity">
    <text evidence="8">Belongs to the 4Fe4S bacterial-type ferredoxin family. RnfC subfamily.</text>
</comment>
<dbReference type="SUPFAM" id="SSF46548">
    <property type="entry name" value="alpha-helical ferredoxin"/>
    <property type="match status" value="1"/>
</dbReference>
<evidence type="ECO:0000256" key="5">
    <source>
        <dbReference type="ARBA" id="ARBA00022982"/>
    </source>
</evidence>
<dbReference type="InterPro" id="IPR037225">
    <property type="entry name" value="Nuo51_FMN-bd_sf"/>
</dbReference>
<evidence type="ECO:0000256" key="2">
    <source>
        <dbReference type="ARBA" id="ARBA00022485"/>
    </source>
</evidence>
<dbReference type="InterPro" id="IPR026902">
    <property type="entry name" value="RnfC_N"/>
</dbReference>
<dbReference type="PROSITE" id="PS51379">
    <property type="entry name" value="4FE4S_FER_2"/>
    <property type="match status" value="2"/>
</dbReference>
<feature type="binding site" evidence="8">
    <location>
        <position position="366"/>
    </location>
    <ligand>
        <name>[4Fe-4S] cluster</name>
        <dbReference type="ChEBI" id="CHEBI:49883"/>
        <label>2</label>
    </ligand>
</feature>
<feature type="binding site" evidence="8">
    <location>
        <position position="403"/>
    </location>
    <ligand>
        <name>[4Fe-4S] cluster</name>
        <dbReference type="ChEBI" id="CHEBI:49883"/>
        <label>1</label>
    </ligand>
</feature>
<keyword evidence="3 8" id="KW-0479">Metal-binding</keyword>
<dbReference type="InterPro" id="IPR017900">
    <property type="entry name" value="4Fe4S_Fe_S_CS"/>
</dbReference>
<dbReference type="Gene3D" id="3.40.50.11540">
    <property type="entry name" value="NADH-ubiquinone oxidoreductase 51kDa subunit"/>
    <property type="match status" value="1"/>
</dbReference>
<evidence type="ECO:0000256" key="4">
    <source>
        <dbReference type="ARBA" id="ARBA00022737"/>
    </source>
</evidence>
<dbReference type="InterPro" id="IPR017896">
    <property type="entry name" value="4Fe4S_Fe-S-bd"/>
</dbReference>
<feature type="domain" description="4Fe-4S ferredoxin-type" evidence="9">
    <location>
        <begin position="384"/>
        <end position="412"/>
    </location>
</feature>
<keyword evidence="8" id="KW-1003">Cell membrane</keyword>
<dbReference type="GO" id="GO:0051539">
    <property type="term" value="F:4 iron, 4 sulfur cluster binding"/>
    <property type="evidence" value="ECO:0007669"/>
    <property type="project" value="UniProtKB-KW"/>
</dbReference>
<proteinExistence type="inferred from homology"/>
<keyword evidence="6 8" id="KW-0408">Iron</keyword>
<evidence type="ECO:0000313" key="11">
    <source>
        <dbReference type="Proteomes" id="UP000824087"/>
    </source>
</evidence>
<dbReference type="PROSITE" id="PS00198">
    <property type="entry name" value="4FE4S_FER_1"/>
    <property type="match status" value="1"/>
</dbReference>
<feature type="domain" description="4Fe-4S ferredoxin-type" evidence="9">
    <location>
        <begin position="347"/>
        <end position="376"/>
    </location>
</feature>
<organism evidence="10 11">
    <name type="scientific">Candidatus Fimihabitans intestinipullorum</name>
    <dbReference type="NCBI Taxonomy" id="2840820"/>
    <lineage>
        <taxon>Bacteria</taxon>
        <taxon>Bacillati</taxon>
        <taxon>Mycoplasmatota</taxon>
        <taxon>Mycoplasmatota incertae sedis</taxon>
        <taxon>Candidatus Fimihabitans</taxon>
    </lineage>
</organism>
<dbReference type="InterPro" id="IPR019554">
    <property type="entry name" value="Soluble_ligand-bd"/>
</dbReference>
<keyword evidence="1 8" id="KW-0813">Transport</keyword>
<gene>
    <name evidence="8" type="primary">rnfC</name>
    <name evidence="10" type="ORF">IAD49_04670</name>
</gene>
<keyword evidence="2 8" id="KW-0004">4Fe-4S</keyword>
<comment type="subcellular location">
    <subcellularLocation>
        <location evidence="8">Cell membrane</location>
        <topology evidence="8">Peripheral membrane protein</topology>
    </subcellularLocation>
</comment>
<feature type="binding site" evidence="8">
    <location>
        <position position="396"/>
    </location>
    <ligand>
        <name>[4Fe-4S] cluster</name>
        <dbReference type="ChEBI" id="CHEBI:49883"/>
        <label>2</label>
    </ligand>
</feature>
<dbReference type="Pfam" id="PF01512">
    <property type="entry name" value="Complex1_51K"/>
    <property type="match status" value="1"/>
</dbReference>
<dbReference type="EC" id="7.-.-.-" evidence="8"/>
<comment type="caution">
    <text evidence="10">The sequence shown here is derived from an EMBL/GenBank/DDBJ whole genome shotgun (WGS) entry which is preliminary data.</text>
</comment>
<keyword evidence="8" id="KW-0472">Membrane</keyword>
<dbReference type="PANTHER" id="PTHR43034:SF2">
    <property type="entry name" value="ION-TRANSLOCATING OXIDOREDUCTASE COMPLEX SUBUNIT C"/>
    <property type="match status" value="1"/>
</dbReference>
<dbReference type="Gene3D" id="3.30.70.20">
    <property type="match status" value="1"/>
</dbReference>
<keyword evidence="5 8" id="KW-0249">Electron transport</keyword>
<keyword evidence="8" id="KW-1278">Translocase</keyword>
<feature type="binding site" evidence="8">
    <location>
        <position position="362"/>
    </location>
    <ligand>
        <name>[4Fe-4S] cluster</name>
        <dbReference type="ChEBI" id="CHEBI:49883"/>
        <label>1</label>
    </ligand>
</feature>
<feature type="binding site" evidence="8">
    <location>
        <position position="393"/>
    </location>
    <ligand>
        <name>[4Fe-4S] cluster</name>
        <dbReference type="ChEBI" id="CHEBI:49883"/>
        <label>2</label>
    </ligand>
</feature>
<dbReference type="SUPFAM" id="SSF142984">
    <property type="entry name" value="Nqo1 middle domain-like"/>
    <property type="match status" value="1"/>
</dbReference>
<feature type="binding site" evidence="8">
    <location>
        <position position="399"/>
    </location>
    <ligand>
        <name>[4Fe-4S] cluster</name>
        <dbReference type="ChEBI" id="CHEBI:49883"/>
        <label>2</label>
    </ligand>
</feature>
<dbReference type="PANTHER" id="PTHR43034">
    <property type="entry name" value="ION-TRANSLOCATING OXIDOREDUCTASE COMPLEX SUBUNIT C"/>
    <property type="match status" value="1"/>
</dbReference>
<dbReference type="AlphaFoldDB" id="A0A9D1HWY5"/>
<dbReference type="HAMAP" id="MF_00461">
    <property type="entry name" value="RsxC_RnfC"/>
    <property type="match status" value="1"/>
</dbReference>
<feature type="binding site" evidence="8">
    <location>
        <position position="356"/>
    </location>
    <ligand>
        <name>[4Fe-4S] cluster</name>
        <dbReference type="ChEBI" id="CHEBI:49883"/>
        <label>1</label>
    </ligand>
</feature>
<evidence type="ECO:0000256" key="7">
    <source>
        <dbReference type="ARBA" id="ARBA00023014"/>
    </source>
</evidence>
<dbReference type="GO" id="GO:0022900">
    <property type="term" value="P:electron transport chain"/>
    <property type="evidence" value="ECO:0007669"/>
    <property type="project" value="UniProtKB-UniRule"/>
</dbReference>
<feature type="binding site" evidence="8">
    <location>
        <position position="359"/>
    </location>
    <ligand>
        <name>[4Fe-4S] cluster</name>
        <dbReference type="ChEBI" id="CHEBI:49883"/>
        <label>1</label>
    </ligand>
</feature>
<dbReference type="EMBL" id="DVML01000025">
    <property type="protein sequence ID" value="HIU22855.1"/>
    <property type="molecule type" value="Genomic_DNA"/>
</dbReference>
<comment type="subunit">
    <text evidence="8">The complex is composed of six subunits: RnfA, RnfB, RnfC, RnfD, RnfE and RnfG.</text>
</comment>
<dbReference type="GO" id="GO:0009055">
    <property type="term" value="F:electron transfer activity"/>
    <property type="evidence" value="ECO:0007669"/>
    <property type="project" value="InterPro"/>
</dbReference>
<dbReference type="Pfam" id="PF12838">
    <property type="entry name" value="Fer4_7"/>
    <property type="match status" value="1"/>
</dbReference>
<dbReference type="NCBIfam" id="TIGR01945">
    <property type="entry name" value="rnfC"/>
    <property type="match status" value="1"/>
</dbReference>
<sequence length="425" mass="47715">MFFTKIPSFKKATEKKKIKIAQRPNYVYIPLVNQDDENITRLVKKGDYIYKGQSVGRRKGNLRIPIPSSVSGTVIGFEEHTYLNGKKVKCVVIENDFKEKTERRLGVKKDLTKFTKEEFIERLQEMGIVGMGGTGFPTYVKYNTNKKIHTLIINAVECEPYITADFALLKEHVEEILEAIDAVMEICHIDETLIAVKKGNTELIELLSNFVGTYLKIKIAPVSNGYPSGWEKGLVYQLKRVSYQVTSVERGIIVSNVSTMYAIYEALKYHAPLTERVVTFTGEMLKDPQNIQVKIGTKVSDVIETIGGYHKGEDLYFVAGGPMMGKSLPDDDLVVSANLNCVLVLPKQKELEATTCIRCGKCVEHCPAKLSPVLIARAKGDIKKLQKLQADRCIECGLCSYICPARINVREKVVEAKKMLEESSE</sequence>
<dbReference type="Pfam" id="PF13375">
    <property type="entry name" value="RnfC_N"/>
    <property type="match status" value="1"/>
</dbReference>
<dbReference type="GO" id="GO:0005886">
    <property type="term" value="C:plasma membrane"/>
    <property type="evidence" value="ECO:0007669"/>
    <property type="project" value="UniProtKB-SubCell"/>
</dbReference>
<comment type="function">
    <text evidence="8">Part of a membrane-bound complex that couples electron transfer with translocation of ions across the membrane.</text>
</comment>
<evidence type="ECO:0000256" key="8">
    <source>
        <dbReference type="HAMAP-Rule" id="MF_00461"/>
    </source>
</evidence>
<keyword evidence="4 8" id="KW-0677">Repeat</keyword>
<comment type="cofactor">
    <cofactor evidence="8">
        <name>[4Fe-4S] cluster</name>
        <dbReference type="ChEBI" id="CHEBI:49883"/>
    </cofactor>
    <text evidence="8">Binds 2 [4Fe-4S] clusters per subunit.</text>
</comment>
<evidence type="ECO:0000259" key="9">
    <source>
        <dbReference type="PROSITE" id="PS51379"/>
    </source>
</evidence>
<dbReference type="SUPFAM" id="SSF142019">
    <property type="entry name" value="Nqo1 FMN-binding domain-like"/>
    <property type="match status" value="1"/>
</dbReference>
<evidence type="ECO:0000256" key="1">
    <source>
        <dbReference type="ARBA" id="ARBA00022448"/>
    </source>
</evidence>
<dbReference type="InterPro" id="IPR011538">
    <property type="entry name" value="Nuo51_FMN-bd"/>
</dbReference>
<dbReference type="GO" id="GO:0046872">
    <property type="term" value="F:metal ion binding"/>
    <property type="evidence" value="ECO:0007669"/>
    <property type="project" value="UniProtKB-KW"/>
</dbReference>